<dbReference type="Proteomes" id="UP001259832">
    <property type="component" value="Unassembled WGS sequence"/>
</dbReference>
<dbReference type="EMBL" id="JASMQC010000051">
    <property type="protein sequence ID" value="KAK1929193.1"/>
    <property type="molecule type" value="Genomic_DNA"/>
</dbReference>
<sequence>MEWPVHRFNSSNVWVWFKFKKLRNVHNVERGDIERYLSTIREDLEHVQARTHDGLNEHEVVSISKLFVRDVAP</sequence>
<reference evidence="1" key="1">
    <citation type="submission" date="2023-08" db="EMBL/GenBank/DDBJ databases">
        <title>Reference Genome Resource for the Citrus Pathogen Phytophthora citrophthora.</title>
        <authorList>
            <person name="Moller H."/>
            <person name="Coetzee B."/>
            <person name="Rose L.J."/>
            <person name="Van Niekerk J.M."/>
        </authorList>
    </citation>
    <scope>NUCLEOTIDE SEQUENCE</scope>
    <source>
        <strain evidence="1">STE-U-9442</strain>
    </source>
</reference>
<protein>
    <submittedName>
        <fullName evidence="1">Uncharacterized protein</fullName>
    </submittedName>
</protein>
<keyword evidence="2" id="KW-1185">Reference proteome</keyword>
<evidence type="ECO:0000313" key="1">
    <source>
        <dbReference type="EMBL" id="KAK1929193.1"/>
    </source>
</evidence>
<accession>A0AAD9FZL5</accession>
<gene>
    <name evidence="1" type="ORF">P3T76_015321</name>
</gene>
<organism evidence="1 2">
    <name type="scientific">Phytophthora citrophthora</name>
    <dbReference type="NCBI Taxonomy" id="4793"/>
    <lineage>
        <taxon>Eukaryota</taxon>
        <taxon>Sar</taxon>
        <taxon>Stramenopiles</taxon>
        <taxon>Oomycota</taxon>
        <taxon>Peronosporomycetes</taxon>
        <taxon>Peronosporales</taxon>
        <taxon>Peronosporaceae</taxon>
        <taxon>Phytophthora</taxon>
    </lineage>
</organism>
<comment type="caution">
    <text evidence="1">The sequence shown here is derived from an EMBL/GenBank/DDBJ whole genome shotgun (WGS) entry which is preliminary data.</text>
</comment>
<name>A0AAD9FZL5_9STRA</name>
<evidence type="ECO:0000313" key="2">
    <source>
        <dbReference type="Proteomes" id="UP001259832"/>
    </source>
</evidence>
<dbReference type="AlphaFoldDB" id="A0AAD9FZL5"/>
<proteinExistence type="predicted"/>